<protein>
    <recommendedName>
        <fullName evidence="4">Glutamate-rich protein 1</fullName>
    </recommendedName>
</protein>
<gene>
    <name evidence="2" type="ORF">DNTS_014861</name>
</gene>
<sequence>MKLKVLQRLYPASEERRLLQPTAEDHHLPASKPPVEKTDKSIPPKKSAKVKCSAVQGEKLYTAAPPPEGYFIVAGDNPVTPSSQSPTESEDSQADAELHKRRKRRRKKKVFPITPLELTTCPAGGDVGDQKKAAPIDYEESHVTLMSSEQLTKNRKRKMKKKRHKEKLLAQGMVPRPRAVEFTYTQKEEGDSEELLDFLRTTQEVYLAEHQSSGTSGQSCPSLSIPAADSLFSRISCGTLPSTEISRLCGLRAYLGKNEAQLKIQLHEYKDNSTLPSDEVAVVCTLIEYWQAEILPMQREQKR</sequence>
<proteinExistence type="predicted"/>
<dbReference type="PANTHER" id="PTHR22444">
    <property type="entry name" value="GLUTAMATE-RICH PROTEIN 1"/>
    <property type="match status" value="1"/>
</dbReference>
<evidence type="ECO:0000256" key="1">
    <source>
        <dbReference type="SAM" id="MobiDB-lite"/>
    </source>
</evidence>
<feature type="region of interest" description="Disordered" evidence="1">
    <location>
        <begin position="72"/>
        <end position="107"/>
    </location>
</feature>
<organism evidence="2 3">
    <name type="scientific">Danionella cerebrum</name>
    <dbReference type="NCBI Taxonomy" id="2873325"/>
    <lineage>
        <taxon>Eukaryota</taxon>
        <taxon>Metazoa</taxon>
        <taxon>Chordata</taxon>
        <taxon>Craniata</taxon>
        <taxon>Vertebrata</taxon>
        <taxon>Euteleostomi</taxon>
        <taxon>Actinopterygii</taxon>
        <taxon>Neopterygii</taxon>
        <taxon>Teleostei</taxon>
        <taxon>Ostariophysi</taxon>
        <taxon>Cypriniformes</taxon>
        <taxon>Danionidae</taxon>
        <taxon>Danioninae</taxon>
        <taxon>Danionella</taxon>
    </lineage>
</organism>
<keyword evidence="3" id="KW-1185">Reference proteome</keyword>
<feature type="region of interest" description="Disordered" evidence="1">
    <location>
        <begin position="1"/>
        <end position="51"/>
    </location>
</feature>
<evidence type="ECO:0000313" key="3">
    <source>
        <dbReference type="Proteomes" id="UP000316079"/>
    </source>
</evidence>
<evidence type="ECO:0000313" key="2">
    <source>
        <dbReference type="EMBL" id="TRZ01901.1"/>
    </source>
</evidence>
<dbReference type="AlphaFoldDB" id="A0A553RI86"/>
<accession>A0A553RI86</accession>
<dbReference type="OrthoDB" id="6151351at2759"/>
<reference evidence="2 3" key="1">
    <citation type="journal article" date="2019" name="Sci. Data">
        <title>Hybrid genome assembly and annotation of Danionella translucida.</title>
        <authorList>
            <person name="Kadobianskyi M."/>
            <person name="Schulze L."/>
            <person name="Schuelke M."/>
            <person name="Judkewitz B."/>
        </authorList>
    </citation>
    <scope>NUCLEOTIDE SEQUENCE [LARGE SCALE GENOMIC DNA]</scope>
    <source>
        <strain evidence="2 3">Bolton</strain>
    </source>
</reference>
<feature type="compositionally biased region" description="Basic and acidic residues" evidence="1">
    <location>
        <begin position="13"/>
        <end position="42"/>
    </location>
</feature>
<dbReference type="Proteomes" id="UP000316079">
    <property type="component" value="Unassembled WGS sequence"/>
</dbReference>
<comment type="caution">
    <text evidence="2">The sequence shown here is derived from an EMBL/GenBank/DDBJ whole genome shotgun (WGS) entry which is preliminary data.</text>
</comment>
<dbReference type="PANTHER" id="PTHR22444:SF1">
    <property type="entry name" value="GLUTAMATE-RICH PROTEIN 1"/>
    <property type="match status" value="1"/>
</dbReference>
<evidence type="ECO:0008006" key="4">
    <source>
        <dbReference type="Google" id="ProtNLM"/>
    </source>
</evidence>
<dbReference type="STRING" id="623744.A0A553RI86"/>
<dbReference type="InterPro" id="IPR026719">
    <property type="entry name" value="ERICH1"/>
</dbReference>
<name>A0A553RI86_9TELE</name>
<dbReference type="EMBL" id="SRMA01024035">
    <property type="protein sequence ID" value="TRZ01901.1"/>
    <property type="molecule type" value="Genomic_DNA"/>
</dbReference>